<dbReference type="EMBL" id="PGTY01000001">
    <property type="protein sequence ID" value="PJI92208.1"/>
    <property type="molecule type" value="Genomic_DNA"/>
</dbReference>
<organism evidence="2 3">
    <name type="scientific">Yoonia maricola</name>
    <dbReference type="NCBI Taxonomy" id="420999"/>
    <lineage>
        <taxon>Bacteria</taxon>
        <taxon>Pseudomonadati</taxon>
        <taxon>Pseudomonadota</taxon>
        <taxon>Alphaproteobacteria</taxon>
        <taxon>Rhodobacterales</taxon>
        <taxon>Paracoccaceae</taxon>
        <taxon>Yoonia</taxon>
    </lineage>
</organism>
<feature type="transmembrane region" description="Helical" evidence="1">
    <location>
        <begin position="191"/>
        <end position="208"/>
    </location>
</feature>
<accession>A0A2M8WMQ3</accession>
<comment type="caution">
    <text evidence="2">The sequence shown here is derived from an EMBL/GenBank/DDBJ whole genome shotgun (WGS) entry which is preliminary data.</text>
</comment>
<keyword evidence="1" id="KW-0812">Transmembrane</keyword>
<protein>
    <recommendedName>
        <fullName evidence="4">TspO/MBR related protein</fullName>
    </recommendedName>
</protein>
<dbReference type="AlphaFoldDB" id="A0A2M8WMQ3"/>
<evidence type="ECO:0000313" key="2">
    <source>
        <dbReference type="EMBL" id="PJI92208.1"/>
    </source>
</evidence>
<feature type="transmembrane region" description="Helical" evidence="1">
    <location>
        <begin position="51"/>
        <end position="71"/>
    </location>
</feature>
<dbReference type="OrthoDB" id="5189031at2"/>
<sequence length="243" mass="25637">MLVNMKQIYAALTLLFTASFVLSPALTSPFTGFRADQLPIPQIDPPIQPEGYAFAIWGLIYAWLVASAVYGMVKRLRDAAWDWARKPLILSLAVGTPWLAIANASAIWATILIFVMAITAVAALLRAPDTDYWAFKAPVAIYAGWLTAASFVSLGTTAAGYDVLTDATGWAYIGIIGALAVSSTVLLRRPAAPYGLTVIWALIGIIVANGTGAWIVSALAGTGIVILLTLIAATRANGRSAPS</sequence>
<proteinExistence type="predicted"/>
<reference evidence="2 3" key="1">
    <citation type="submission" date="2017-11" db="EMBL/GenBank/DDBJ databases">
        <title>Genomic Encyclopedia of Archaeal and Bacterial Type Strains, Phase II (KMG-II): From Individual Species to Whole Genera.</title>
        <authorList>
            <person name="Goeker M."/>
        </authorList>
    </citation>
    <scope>NUCLEOTIDE SEQUENCE [LARGE SCALE GENOMIC DNA]</scope>
    <source>
        <strain evidence="2 3">DSM 29128</strain>
    </source>
</reference>
<feature type="transmembrane region" description="Helical" evidence="1">
    <location>
        <begin position="107"/>
        <end position="127"/>
    </location>
</feature>
<evidence type="ECO:0000256" key="1">
    <source>
        <dbReference type="SAM" id="Phobius"/>
    </source>
</evidence>
<feature type="transmembrane region" description="Helical" evidence="1">
    <location>
        <begin position="214"/>
        <end position="233"/>
    </location>
</feature>
<evidence type="ECO:0000313" key="3">
    <source>
        <dbReference type="Proteomes" id="UP000228531"/>
    </source>
</evidence>
<name>A0A2M8WMQ3_9RHOB</name>
<dbReference type="Proteomes" id="UP000228531">
    <property type="component" value="Unassembled WGS sequence"/>
</dbReference>
<gene>
    <name evidence="2" type="ORF">BC777_1053</name>
</gene>
<dbReference type="PANTHER" id="PTHR33802">
    <property type="entry name" value="SI:CH211-161H7.5-RELATED"/>
    <property type="match status" value="1"/>
</dbReference>
<keyword evidence="1" id="KW-1133">Transmembrane helix</keyword>
<keyword evidence="1" id="KW-0472">Membrane</keyword>
<feature type="transmembrane region" description="Helical" evidence="1">
    <location>
        <begin position="139"/>
        <end position="161"/>
    </location>
</feature>
<evidence type="ECO:0008006" key="4">
    <source>
        <dbReference type="Google" id="ProtNLM"/>
    </source>
</evidence>
<keyword evidence="3" id="KW-1185">Reference proteome</keyword>
<feature type="transmembrane region" description="Helical" evidence="1">
    <location>
        <begin position="167"/>
        <end position="186"/>
    </location>
</feature>
<dbReference type="PANTHER" id="PTHR33802:SF1">
    <property type="entry name" value="XK-RELATED PROTEIN"/>
    <property type="match status" value="1"/>
</dbReference>
<feature type="transmembrane region" description="Helical" evidence="1">
    <location>
        <begin position="83"/>
        <end position="101"/>
    </location>
</feature>